<dbReference type="GO" id="GO:0005227">
    <property type="term" value="F:calcium-activated cation channel activity"/>
    <property type="evidence" value="ECO:0007669"/>
    <property type="project" value="InterPro"/>
</dbReference>
<comment type="similarity">
    <text evidence="2">Belongs to the CSC1 (TC 1.A.17) family.</text>
</comment>
<organism evidence="14 15">
    <name type="scientific">Effrenium voratum</name>
    <dbReference type="NCBI Taxonomy" id="2562239"/>
    <lineage>
        <taxon>Eukaryota</taxon>
        <taxon>Sar</taxon>
        <taxon>Alveolata</taxon>
        <taxon>Dinophyceae</taxon>
        <taxon>Suessiales</taxon>
        <taxon>Symbiodiniaceae</taxon>
        <taxon>Effrenium</taxon>
    </lineage>
</organism>
<dbReference type="Pfam" id="PF14703">
    <property type="entry name" value="PHM7_cyt"/>
    <property type="match status" value="1"/>
</dbReference>
<proteinExistence type="inferred from homology"/>
<feature type="transmembrane region" description="Helical" evidence="9">
    <location>
        <begin position="209"/>
        <end position="228"/>
    </location>
</feature>
<evidence type="ECO:0000256" key="8">
    <source>
        <dbReference type="SAM" id="MobiDB-lite"/>
    </source>
</evidence>
<keyword evidence="5 9" id="KW-1133">Transmembrane helix</keyword>
<evidence type="ECO:0000313" key="15">
    <source>
        <dbReference type="Proteomes" id="UP001178507"/>
    </source>
</evidence>
<feature type="transmembrane region" description="Helical" evidence="9">
    <location>
        <begin position="574"/>
        <end position="594"/>
    </location>
</feature>
<reference evidence="14" key="1">
    <citation type="submission" date="2023-08" db="EMBL/GenBank/DDBJ databases">
        <authorList>
            <person name="Chen Y."/>
            <person name="Shah S."/>
            <person name="Dougan E. K."/>
            <person name="Thang M."/>
            <person name="Chan C."/>
        </authorList>
    </citation>
    <scope>NUCLEOTIDE SEQUENCE</scope>
</reference>
<feature type="signal peptide" evidence="10">
    <location>
        <begin position="1"/>
        <end position="15"/>
    </location>
</feature>
<dbReference type="AlphaFoldDB" id="A0AA36NDC8"/>
<sequence length="873" mass="98346">MFRLACAWALAGAVALDEESELFLIQVGVQAFSGPGAVRNLVSGVQAFNASSAVRNIVSTIRDDVHKVEENIRRRLTGDQSGNASERDSSAVSKAEAPKKPGQKQTQPAQAGSQIYQDQLGLKKNSAADVEALRTAFVFNMGLICAYLFSFALLQHFQPIVYLNNSRTGRAPEPRPSWYGCWLSSAEVQEYAGLDSALLVDFCNLGMKICFCLGLPISAVLIPIYFSLGTHYSDCGQSGAIVGPRSSLDLLSIASLGCNQSVRWLLAFSVWICVWAVQRLLWEAQKSFVQRRIAWLQQRPKPQSSTVLVANIPPRHRSDAKLKNYFQRLFPENVETVYVVKQLSSLAELLEEYDTAEQRLHEALYQWQLHNQEADQRPKLILDKDADPVDSIEHYTRLMEHLQRLIETERARIRSADNFTQESLCSSSAFVTFKSSRDAEMALRLRLEPEGHVFTMEYAPAPKDVAYDDLLGSPQRRQLWHFLGFVMIIGVFLFWFPLIGLASSIVNLENLEQIQVVHQILTTSPWLQSLLEGIFATLLLSLFMGFLPSALSAIISSTFTFTSKAESQLELQQWYYWFQVIFVLLVTAVGTSLWQRFNDVLASPKGVLFDLANSLPNTSTFYMSYVILNWSLSVLNALRYQNIIKFLAWNAVCEEDRAKAKSEPEDPDYYGIGSRSARLSLIMAIGLVFSLLSPLTLWVVFAFFFINRLVFSYLVVFAETQKQDMGGKFWALQLRHVHLALPIFVAVMSGCIWTEPYGGPGMLALLSLMLWGYEYSRWSDILWETLPFRAVVEGAESGLAASEESYVQSELTRDLRAAPALKASCTPADSGQWLLTHEKDDVASRSFRTFYECHLREGIGAFRDPDFVNLFLR</sequence>
<feature type="region of interest" description="Disordered" evidence="8">
    <location>
        <begin position="75"/>
        <end position="111"/>
    </location>
</feature>
<feature type="transmembrane region" description="Helical" evidence="9">
    <location>
        <begin position="132"/>
        <end position="154"/>
    </location>
</feature>
<keyword evidence="10" id="KW-0732">Signal</keyword>
<dbReference type="Pfam" id="PF02714">
    <property type="entry name" value="RSN1_7TM"/>
    <property type="match status" value="1"/>
</dbReference>
<feature type="chain" id="PRO_5041435630" evidence="10">
    <location>
        <begin position="16"/>
        <end position="873"/>
    </location>
</feature>
<evidence type="ECO:0000256" key="7">
    <source>
        <dbReference type="SAM" id="Coils"/>
    </source>
</evidence>
<evidence type="ECO:0000256" key="4">
    <source>
        <dbReference type="ARBA" id="ARBA00022692"/>
    </source>
</evidence>
<feature type="transmembrane region" description="Helical" evidence="9">
    <location>
        <begin position="681"/>
        <end position="706"/>
    </location>
</feature>
<feature type="transmembrane region" description="Helical" evidence="9">
    <location>
        <begin position="620"/>
        <end position="638"/>
    </location>
</feature>
<dbReference type="InterPro" id="IPR032880">
    <property type="entry name" value="CSC1/OSCA1-like_N"/>
</dbReference>
<keyword evidence="6 9" id="KW-0472">Membrane</keyword>
<feature type="domain" description="CSC1/OSCA1-like cytosolic" evidence="13">
    <location>
        <begin position="305"/>
        <end position="466"/>
    </location>
</feature>
<dbReference type="InterPro" id="IPR045122">
    <property type="entry name" value="Csc1-like"/>
</dbReference>
<evidence type="ECO:0000256" key="3">
    <source>
        <dbReference type="ARBA" id="ARBA00022448"/>
    </source>
</evidence>
<evidence type="ECO:0000259" key="12">
    <source>
        <dbReference type="Pfam" id="PF13967"/>
    </source>
</evidence>
<dbReference type="Pfam" id="PF13967">
    <property type="entry name" value="RSN1_TM"/>
    <property type="match status" value="1"/>
</dbReference>
<dbReference type="InterPro" id="IPR003864">
    <property type="entry name" value="CSC1/OSCA1-like_7TM"/>
</dbReference>
<keyword evidence="15" id="KW-1185">Reference proteome</keyword>
<evidence type="ECO:0000313" key="14">
    <source>
        <dbReference type="EMBL" id="CAJ1398093.1"/>
    </source>
</evidence>
<dbReference type="PANTHER" id="PTHR13018:SF5">
    <property type="entry name" value="RE44586P"/>
    <property type="match status" value="1"/>
</dbReference>
<dbReference type="PANTHER" id="PTHR13018">
    <property type="entry name" value="PROBABLE MEMBRANE PROTEIN DUF221-RELATED"/>
    <property type="match status" value="1"/>
</dbReference>
<gene>
    <name evidence="14" type="ORF">EVOR1521_LOCUS21964</name>
</gene>
<evidence type="ECO:0000259" key="11">
    <source>
        <dbReference type="Pfam" id="PF02714"/>
    </source>
</evidence>
<feature type="transmembrane region" description="Helical" evidence="9">
    <location>
        <begin position="264"/>
        <end position="282"/>
    </location>
</feature>
<keyword evidence="7" id="KW-0175">Coiled coil</keyword>
<dbReference type="GO" id="GO:0005886">
    <property type="term" value="C:plasma membrane"/>
    <property type="evidence" value="ECO:0007669"/>
    <property type="project" value="TreeGrafter"/>
</dbReference>
<feature type="coiled-coil region" evidence="7">
    <location>
        <begin position="339"/>
        <end position="366"/>
    </location>
</feature>
<evidence type="ECO:0000256" key="5">
    <source>
        <dbReference type="ARBA" id="ARBA00022989"/>
    </source>
</evidence>
<feature type="domain" description="CSC1/OSCA1-like N-terminal transmembrane" evidence="12">
    <location>
        <begin position="133"/>
        <end position="283"/>
    </location>
</feature>
<protein>
    <submittedName>
        <fullName evidence="14">Uncharacterized protein</fullName>
    </submittedName>
</protein>
<evidence type="ECO:0000256" key="6">
    <source>
        <dbReference type="ARBA" id="ARBA00023136"/>
    </source>
</evidence>
<accession>A0AA36NDC8</accession>
<keyword evidence="3" id="KW-0813">Transport</keyword>
<feature type="transmembrane region" description="Helical" evidence="9">
    <location>
        <begin position="534"/>
        <end position="562"/>
    </location>
</feature>
<keyword evidence="4 9" id="KW-0812">Transmembrane</keyword>
<feature type="domain" description="CSC1/OSCA1-like 7TM region" evidence="11">
    <location>
        <begin position="482"/>
        <end position="751"/>
    </location>
</feature>
<dbReference type="EMBL" id="CAUJNA010003290">
    <property type="protein sequence ID" value="CAJ1398093.1"/>
    <property type="molecule type" value="Genomic_DNA"/>
</dbReference>
<evidence type="ECO:0000256" key="1">
    <source>
        <dbReference type="ARBA" id="ARBA00004141"/>
    </source>
</evidence>
<evidence type="ECO:0000259" key="13">
    <source>
        <dbReference type="Pfam" id="PF14703"/>
    </source>
</evidence>
<dbReference type="Proteomes" id="UP001178507">
    <property type="component" value="Unassembled WGS sequence"/>
</dbReference>
<name>A0AA36NDC8_9DINO</name>
<dbReference type="InterPro" id="IPR027815">
    <property type="entry name" value="CSC1/OSCA1-like_cyt"/>
</dbReference>
<feature type="transmembrane region" description="Helical" evidence="9">
    <location>
        <begin position="479"/>
        <end position="502"/>
    </location>
</feature>
<evidence type="ECO:0000256" key="9">
    <source>
        <dbReference type="SAM" id="Phobius"/>
    </source>
</evidence>
<evidence type="ECO:0000256" key="2">
    <source>
        <dbReference type="ARBA" id="ARBA00007779"/>
    </source>
</evidence>
<comment type="subcellular location">
    <subcellularLocation>
        <location evidence="1">Membrane</location>
        <topology evidence="1">Multi-pass membrane protein</topology>
    </subcellularLocation>
</comment>
<evidence type="ECO:0000256" key="10">
    <source>
        <dbReference type="SAM" id="SignalP"/>
    </source>
</evidence>
<comment type="caution">
    <text evidence="14">The sequence shown here is derived from an EMBL/GenBank/DDBJ whole genome shotgun (WGS) entry which is preliminary data.</text>
</comment>